<gene>
    <name evidence="1" type="ORF">IAC76_02065</name>
</gene>
<sequence>MQISSITFGQKVNIYHKGENTIKELFDDENRLSRLIEYDKYNRDIEAKSFDSSGNIIEHMSKTYTENGMIEHFKNAFQEYTRKTYTIIENGIKHRVEEFKSKTSPNCNYINEFIYDISGKLIKLISNGKITDLTK</sequence>
<dbReference type="AlphaFoldDB" id="A0A9D9DQ53"/>
<reference evidence="1" key="1">
    <citation type="submission" date="2020-10" db="EMBL/GenBank/DDBJ databases">
        <authorList>
            <person name="Gilroy R."/>
        </authorList>
    </citation>
    <scope>NUCLEOTIDE SEQUENCE</scope>
    <source>
        <strain evidence="1">10192</strain>
    </source>
</reference>
<evidence type="ECO:0000313" key="1">
    <source>
        <dbReference type="EMBL" id="MBO8430150.1"/>
    </source>
</evidence>
<proteinExistence type="predicted"/>
<organism evidence="1 2">
    <name type="scientific">Candidatus Scatousia excrementipullorum</name>
    <dbReference type="NCBI Taxonomy" id="2840936"/>
    <lineage>
        <taxon>Bacteria</taxon>
        <taxon>Candidatus Scatousia</taxon>
    </lineage>
</organism>
<evidence type="ECO:0000313" key="2">
    <source>
        <dbReference type="Proteomes" id="UP000823632"/>
    </source>
</evidence>
<comment type="caution">
    <text evidence="1">The sequence shown here is derived from an EMBL/GenBank/DDBJ whole genome shotgun (WGS) entry which is preliminary data.</text>
</comment>
<name>A0A9D9DQ53_9BACT</name>
<accession>A0A9D9DQ53</accession>
<reference evidence="1" key="2">
    <citation type="journal article" date="2021" name="PeerJ">
        <title>Extensive microbial diversity within the chicken gut microbiome revealed by metagenomics and culture.</title>
        <authorList>
            <person name="Gilroy R."/>
            <person name="Ravi A."/>
            <person name="Getino M."/>
            <person name="Pursley I."/>
            <person name="Horton D.L."/>
            <person name="Alikhan N.F."/>
            <person name="Baker D."/>
            <person name="Gharbi K."/>
            <person name="Hall N."/>
            <person name="Watson M."/>
            <person name="Adriaenssens E.M."/>
            <person name="Foster-Nyarko E."/>
            <person name="Jarju S."/>
            <person name="Secka A."/>
            <person name="Antonio M."/>
            <person name="Oren A."/>
            <person name="Chaudhuri R.R."/>
            <person name="La Ragione R."/>
            <person name="Hildebrand F."/>
            <person name="Pallen M.J."/>
        </authorList>
    </citation>
    <scope>NUCLEOTIDE SEQUENCE</scope>
    <source>
        <strain evidence="1">10192</strain>
    </source>
</reference>
<dbReference type="Proteomes" id="UP000823632">
    <property type="component" value="Unassembled WGS sequence"/>
</dbReference>
<protein>
    <submittedName>
        <fullName evidence="1">Uncharacterized protein</fullName>
    </submittedName>
</protein>
<dbReference type="EMBL" id="JADIND010000045">
    <property type="protein sequence ID" value="MBO8430150.1"/>
    <property type="molecule type" value="Genomic_DNA"/>
</dbReference>